<feature type="transmembrane region" description="Helical" evidence="2">
    <location>
        <begin position="91"/>
        <end position="112"/>
    </location>
</feature>
<keyword evidence="5" id="KW-1185">Reference proteome</keyword>
<comment type="similarity">
    <text evidence="1">Belongs to the sulfotransferase 1 family.</text>
</comment>
<organism evidence="4 5">
    <name type="scientific">Xyrichtys novacula</name>
    <name type="common">Pearly razorfish</name>
    <name type="synonym">Hemipteronotus novacula</name>
    <dbReference type="NCBI Taxonomy" id="13765"/>
    <lineage>
        <taxon>Eukaryota</taxon>
        <taxon>Metazoa</taxon>
        <taxon>Chordata</taxon>
        <taxon>Craniata</taxon>
        <taxon>Vertebrata</taxon>
        <taxon>Euteleostomi</taxon>
        <taxon>Actinopterygii</taxon>
        <taxon>Neopterygii</taxon>
        <taxon>Teleostei</taxon>
        <taxon>Neoteleostei</taxon>
        <taxon>Acanthomorphata</taxon>
        <taxon>Eupercaria</taxon>
        <taxon>Labriformes</taxon>
        <taxon>Labridae</taxon>
        <taxon>Xyrichtys</taxon>
    </lineage>
</organism>
<dbReference type="EC" id="2.8.2.-" evidence="1"/>
<dbReference type="PANTHER" id="PTHR15723">
    <property type="entry name" value="CARBOHYDRATE SULFOTRANSFERASE 15"/>
    <property type="match status" value="1"/>
</dbReference>
<dbReference type="GO" id="GO:0019319">
    <property type="term" value="P:hexose biosynthetic process"/>
    <property type="evidence" value="ECO:0007669"/>
    <property type="project" value="TreeGrafter"/>
</dbReference>
<dbReference type="GO" id="GO:0050659">
    <property type="term" value="F:N-acetylgalactosamine 4-sulfate 6-O-sulfotransferase activity"/>
    <property type="evidence" value="ECO:0007669"/>
    <property type="project" value="TreeGrafter"/>
</dbReference>
<keyword evidence="1" id="KW-0808">Transferase</keyword>
<dbReference type="Gene3D" id="3.40.50.300">
    <property type="entry name" value="P-loop containing nucleotide triphosphate hydrolases"/>
    <property type="match status" value="1"/>
</dbReference>
<dbReference type="InterPro" id="IPR052654">
    <property type="entry name" value="CS_Sulfotransferase"/>
</dbReference>
<dbReference type="EMBL" id="OY660874">
    <property type="protein sequence ID" value="CAJ1067223.1"/>
    <property type="molecule type" value="Genomic_DNA"/>
</dbReference>
<feature type="domain" description="Sulfotransferase" evidence="3">
    <location>
        <begin position="255"/>
        <end position="516"/>
    </location>
</feature>
<dbReference type="PANTHER" id="PTHR15723:SF0">
    <property type="entry name" value="CARBOHYDRATE SULFOTRANSFERASE 15"/>
    <property type="match status" value="1"/>
</dbReference>
<evidence type="ECO:0000313" key="4">
    <source>
        <dbReference type="EMBL" id="CAJ1067223.1"/>
    </source>
</evidence>
<keyword evidence="2" id="KW-0812">Transmembrane</keyword>
<keyword evidence="2" id="KW-1133">Transmembrane helix</keyword>
<reference evidence="4" key="1">
    <citation type="submission" date="2023-08" db="EMBL/GenBank/DDBJ databases">
        <authorList>
            <person name="Alioto T."/>
            <person name="Alioto T."/>
            <person name="Gomez Garrido J."/>
        </authorList>
    </citation>
    <scope>NUCLEOTIDE SEQUENCE</scope>
</reference>
<name>A0AAV1G3V4_XYRNO</name>
<dbReference type="AlphaFoldDB" id="A0AAV1G3V4"/>
<evidence type="ECO:0000259" key="3">
    <source>
        <dbReference type="Pfam" id="PF00685"/>
    </source>
</evidence>
<keyword evidence="2" id="KW-0472">Membrane</keyword>
<dbReference type="SUPFAM" id="SSF52540">
    <property type="entry name" value="P-loop containing nucleoside triphosphate hydrolases"/>
    <property type="match status" value="1"/>
</dbReference>
<dbReference type="Pfam" id="PF00685">
    <property type="entry name" value="Sulfotransfer_1"/>
    <property type="match status" value="1"/>
</dbReference>
<evidence type="ECO:0000256" key="2">
    <source>
        <dbReference type="SAM" id="Phobius"/>
    </source>
</evidence>
<proteinExistence type="inferred from homology"/>
<dbReference type="InterPro" id="IPR027417">
    <property type="entry name" value="P-loop_NTPase"/>
</dbReference>
<gene>
    <name evidence="4" type="ORF">XNOV1_A007150</name>
</gene>
<evidence type="ECO:0000313" key="5">
    <source>
        <dbReference type="Proteomes" id="UP001178508"/>
    </source>
</evidence>
<protein>
    <recommendedName>
        <fullName evidence="1">Sulfotransferase</fullName>
        <ecNumber evidence="1">2.8.2.-</ecNumber>
    </recommendedName>
</protein>
<accession>A0AAV1G3V4</accession>
<evidence type="ECO:0000256" key="1">
    <source>
        <dbReference type="RuleBase" id="RU361155"/>
    </source>
</evidence>
<dbReference type="Proteomes" id="UP001178508">
    <property type="component" value="Chromosome 11"/>
</dbReference>
<dbReference type="InterPro" id="IPR000863">
    <property type="entry name" value="Sulfotransferase_dom"/>
</dbReference>
<sequence>MTLWKNNFLAPFLTYRLCFYVSMSRTEYKHGSNTQMDYNYIHTFPMGQNYGRKPIRTFLDFRHSNLPETLDLKFAPWLLLPNLRSISKVKVVSFLMGLTLMFLIMASYILTWDRKGLLLTPSPVELRPVFVPTCTAAAHVSSENTLIDIKLLVNVIRSKLEYTPRKVPDEKDVTETDSHLFSVIPRHFLPGIKSPCWYEEFSDELGTDPYRENLFTLRSKSFKTLCDRLRANFLQHLHQRDGKLFRLRCLPFFYIIGQPKCGTTDLFHRLLLHPEMKFNTMKEPHWWTRKRFGYIRFKDGFQESFPVKDYLDLFDLAAQKIQEVISGNSSGDHRAPQFITGEASASTMWDNQAWSYLDREREEAEPPFLAQDFIHTVQPGAKIIIMLRDPVERLYSDYLYFKTANKSAEVFHQKVIDSVQLFRTCLSERSLRSCVYNTSLSNSMPVRLNLGLYIIFLLDWLTVFQREQILVLRLEDYAANLKGTIKKVFDFLSVSPLSEQAESALSKRPMSNTRRAADRNLGPMLPVTRDFLREFHQPFNQKLASVLDNKAFLWSTT</sequence>